<protein>
    <submittedName>
        <fullName evidence="1">RidA family protein</fullName>
    </submittedName>
</protein>
<sequence>MANGLGFTAGQVPAVPGGDMPVDFAGQVRQTFANLATVLAEAASDLSEAVKVNAHLVEEDRMEEFNEIYREIFGPDHMPARTTVAVGLWGVRLEVDCVAVCPSESHA</sequence>
<dbReference type="Proteomes" id="UP000621510">
    <property type="component" value="Unassembled WGS sequence"/>
</dbReference>
<gene>
    <name evidence="1" type="ORF">JK364_27335</name>
</gene>
<comment type="caution">
    <text evidence="1">The sequence shown here is derived from an EMBL/GenBank/DDBJ whole genome shotgun (WGS) entry which is preliminary data.</text>
</comment>
<proteinExistence type="predicted"/>
<name>A0ABS1PUI4_9ACTN</name>
<organism evidence="1 2">
    <name type="scientific">Streptomyces endocoffeicus</name>
    <dbReference type="NCBI Taxonomy" id="2898945"/>
    <lineage>
        <taxon>Bacteria</taxon>
        <taxon>Bacillati</taxon>
        <taxon>Actinomycetota</taxon>
        <taxon>Actinomycetes</taxon>
        <taxon>Kitasatosporales</taxon>
        <taxon>Streptomycetaceae</taxon>
        <taxon>Streptomyces</taxon>
    </lineage>
</organism>
<dbReference type="InterPro" id="IPR006175">
    <property type="entry name" value="YjgF/YER057c/UK114"/>
</dbReference>
<dbReference type="CDD" id="cd00448">
    <property type="entry name" value="YjgF_YER057c_UK114_family"/>
    <property type="match status" value="1"/>
</dbReference>
<dbReference type="PANTHER" id="PTHR11803:SF39">
    <property type="entry name" value="2-IMINOBUTANOATE_2-IMINOPROPANOATE DEAMINASE"/>
    <property type="match status" value="1"/>
</dbReference>
<accession>A0ABS1PUI4</accession>
<reference evidence="1 2" key="1">
    <citation type="submission" date="2021-01" db="EMBL/GenBank/DDBJ databases">
        <title>WGS of actinomycetes isolated from Thailand.</title>
        <authorList>
            <person name="Thawai C."/>
        </authorList>
    </citation>
    <scope>NUCLEOTIDE SEQUENCE [LARGE SCALE GENOMIC DNA]</scope>
    <source>
        <strain evidence="1 2">CA3R110</strain>
    </source>
</reference>
<dbReference type="RefSeq" id="WP_201853958.1">
    <property type="nucleotide sequence ID" value="NZ_JAERRG010000011.1"/>
</dbReference>
<evidence type="ECO:0000313" key="1">
    <source>
        <dbReference type="EMBL" id="MBL1116089.1"/>
    </source>
</evidence>
<dbReference type="SUPFAM" id="SSF55298">
    <property type="entry name" value="YjgF-like"/>
    <property type="match status" value="1"/>
</dbReference>
<dbReference type="InterPro" id="IPR035959">
    <property type="entry name" value="RutC-like_sf"/>
</dbReference>
<keyword evidence="2" id="KW-1185">Reference proteome</keyword>
<dbReference type="EMBL" id="JAERRG010000011">
    <property type="protein sequence ID" value="MBL1116089.1"/>
    <property type="molecule type" value="Genomic_DNA"/>
</dbReference>
<dbReference type="Pfam" id="PF01042">
    <property type="entry name" value="Ribonuc_L-PSP"/>
    <property type="match status" value="1"/>
</dbReference>
<evidence type="ECO:0000313" key="2">
    <source>
        <dbReference type="Proteomes" id="UP000621510"/>
    </source>
</evidence>
<dbReference type="Gene3D" id="3.30.1330.40">
    <property type="entry name" value="RutC-like"/>
    <property type="match status" value="1"/>
</dbReference>
<dbReference type="PANTHER" id="PTHR11803">
    <property type="entry name" value="2-IMINOBUTANOATE/2-IMINOPROPANOATE DEAMINASE RIDA"/>
    <property type="match status" value="1"/>
</dbReference>